<organism evidence="6 7">
    <name type="scientific">Pseudocercospora fuligena</name>
    <dbReference type="NCBI Taxonomy" id="685502"/>
    <lineage>
        <taxon>Eukaryota</taxon>
        <taxon>Fungi</taxon>
        <taxon>Dikarya</taxon>
        <taxon>Ascomycota</taxon>
        <taxon>Pezizomycotina</taxon>
        <taxon>Dothideomycetes</taxon>
        <taxon>Dothideomycetidae</taxon>
        <taxon>Mycosphaerellales</taxon>
        <taxon>Mycosphaerellaceae</taxon>
        <taxon>Pseudocercospora</taxon>
    </lineage>
</organism>
<evidence type="ECO:0000256" key="4">
    <source>
        <dbReference type="PIRSR" id="PIRSR602401-1"/>
    </source>
</evidence>
<dbReference type="InterPro" id="IPR002401">
    <property type="entry name" value="Cyt_P450_E_grp-I"/>
</dbReference>
<dbReference type="GO" id="GO:0005506">
    <property type="term" value="F:iron ion binding"/>
    <property type="evidence" value="ECO:0007669"/>
    <property type="project" value="InterPro"/>
</dbReference>
<dbReference type="InterPro" id="IPR017972">
    <property type="entry name" value="Cyt_P450_CS"/>
</dbReference>
<dbReference type="InterPro" id="IPR001128">
    <property type="entry name" value="Cyt_P450"/>
</dbReference>
<keyword evidence="5" id="KW-0560">Oxidoreductase</keyword>
<reference evidence="6" key="1">
    <citation type="submission" date="2020-04" db="EMBL/GenBank/DDBJ databases">
        <title>Draft genome resource of the tomato pathogen Pseudocercospora fuligena.</title>
        <authorList>
            <person name="Zaccaron A."/>
        </authorList>
    </citation>
    <scope>NUCLEOTIDE SEQUENCE</scope>
    <source>
        <strain evidence="6">PF001</strain>
    </source>
</reference>
<dbReference type="OrthoDB" id="3934656at2759"/>
<dbReference type="GO" id="GO:0016705">
    <property type="term" value="F:oxidoreductase activity, acting on paired donors, with incorporation or reduction of molecular oxygen"/>
    <property type="evidence" value="ECO:0007669"/>
    <property type="project" value="InterPro"/>
</dbReference>
<accession>A0A8H6VIE9</accession>
<comment type="caution">
    <text evidence="6">The sequence shown here is derived from an EMBL/GenBank/DDBJ whole genome shotgun (WGS) entry which is preliminary data.</text>
</comment>
<evidence type="ECO:0000313" key="7">
    <source>
        <dbReference type="Proteomes" id="UP000660729"/>
    </source>
</evidence>
<evidence type="ECO:0000256" key="2">
    <source>
        <dbReference type="ARBA" id="ARBA00022723"/>
    </source>
</evidence>
<dbReference type="PRINTS" id="PR00463">
    <property type="entry name" value="EP450I"/>
</dbReference>
<keyword evidence="7" id="KW-1185">Reference proteome</keyword>
<evidence type="ECO:0000256" key="1">
    <source>
        <dbReference type="ARBA" id="ARBA00001971"/>
    </source>
</evidence>
<dbReference type="PANTHER" id="PTHR24305">
    <property type="entry name" value="CYTOCHROME P450"/>
    <property type="match status" value="1"/>
</dbReference>
<dbReference type="InterPro" id="IPR050121">
    <property type="entry name" value="Cytochrome_P450_monoxygenase"/>
</dbReference>
<feature type="binding site" description="axial binding residue" evidence="4">
    <location>
        <position position="313"/>
    </location>
    <ligand>
        <name>heme</name>
        <dbReference type="ChEBI" id="CHEBI:30413"/>
    </ligand>
    <ligandPart>
        <name>Fe</name>
        <dbReference type="ChEBI" id="CHEBI:18248"/>
    </ligandPart>
</feature>
<dbReference type="GO" id="GO:0004497">
    <property type="term" value="F:monooxygenase activity"/>
    <property type="evidence" value="ECO:0007669"/>
    <property type="project" value="UniProtKB-KW"/>
</dbReference>
<keyword evidence="3 4" id="KW-0408">Iron</keyword>
<keyword evidence="5 6" id="KW-0503">Monooxygenase</keyword>
<evidence type="ECO:0000256" key="5">
    <source>
        <dbReference type="RuleBase" id="RU000461"/>
    </source>
</evidence>
<evidence type="ECO:0000313" key="6">
    <source>
        <dbReference type="EMBL" id="KAF7187940.1"/>
    </source>
</evidence>
<dbReference type="Pfam" id="PF00067">
    <property type="entry name" value="p450"/>
    <property type="match status" value="1"/>
</dbReference>
<dbReference type="Gene3D" id="1.10.630.10">
    <property type="entry name" value="Cytochrome P450"/>
    <property type="match status" value="1"/>
</dbReference>
<dbReference type="SUPFAM" id="SSF48264">
    <property type="entry name" value="Cytochrome P450"/>
    <property type="match status" value="1"/>
</dbReference>
<dbReference type="PROSITE" id="PS00086">
    <property type="entry name" value="CYTOCHROME_P450"/>
    <property type="match status" value="1"/>
</dbReference>
<protein>
    <submittedName>
        <fullName evidence="6">Cytochrome P450 monooxygenase</fullName>
    </submittedName>
</protein>
<comment type="similarity">
    <text evidence="5">Belongs to the cytochrome P450 family.</text>
</comment>
<dbReference type="PRINTS" id="PR00385">
    <property type="entry name" value="P450"/>
</dbReference>
<dbReference type="PANTHER" id="PTHR24305:SF229">
    <property type="entry name" value="P450, PUTATIVE (EUROFUNG)-RELATED"/>
    <property type="match status" value="1"/>
</dbReference>
<name>A0A8H6VIE9_9PEZI</name>
<keyword evidence="2 4" id="KW-0479">Metal-binding</keyword>
<dbReference type="GO" id="GO:0020037">
    <property type="term" value="F:heme binding"/>
    <property type="evidence" value="ECO:0007669"/>
    <property type="project" value="InterPro"/>
</dbReference>
<dbReference type="EMBL" id="JABCIY010000219">
    <property type="protein sequence ID" value="KAF7187940.1"/>
    <property type="molecule type" value="Genomic_DNA"/>
</dbReference>
<gene>
    <name evidence="6" type="ORF">HII31_10840</name>
</gene>
<comment type="cofactor">
    <cofactor evidence="1 4">
        <name>heme</name>
        <dbReference type="ChEBI" id="CHEBI:30413"/>
    </cofactor>
</comment>
<proteinExistence type="inferred from homology"/>
<keyword evidence="4 5" id="KW-0349">Heme</keyword>
<sequence>MKPQGFDTKHVDQFTDTNEAHHASRRRLRTFKASPSLAYTFDVLGELFFGGAFGFLESRSDHGRWIESLDTLMPIIVVLALLPKLYRPVFLIFSILSSPTRGALSILNGIAETAKHIVSEKQQKLQGNSSQQQRRDILSKLFDLKSRRGEAEDYTIADIQYESHVSLFAGSDTTAIAMRAIVYQLMTHPNVEEKLLEELHDALKAGRLTVPARYADASRLPYFSSCVKEAMRLHPSVGLPMPRHAPTQGCEIAGHYFPGSKSVSIGINPAVIHYNEAIFGVDADLFKPERWLQDNAAQMERHLISFGAGTRTCIGKNISLSEIYKMLPQLLLKFKLELAYPGRPLVTKDHWFHKQEGLDVKVSIR</sequence>
<dbReference type="InterPro" id="IPR036396">
    <property type="entry name" value="Cyt_P450_sf"/>
</dbReference>
<evidence type="ECO:0000256" key="3">
    <source>
        <dbReference type="ARBA" id="ARBA00023004"/>
    </source>
</evidence>
<dbReference type="AlphaFoldDB" id="A0A8H6VIE9"/>
<dbReference type="Proteomes" id="UP000660729">
    <property type="component" value="Unassembled WGS sequence"/>
</dbReference>